<keyword evidence="1" id="KW-0808">Transferase</keyword>
<protein>
    <submittedName>
        <fullName evidence="1">Reverse transcriptase domain-containing protein</fullName>
    </submittedName>
</protein>
<organism evidence="1 2">
    <name type="scientific">Tanacetum coccineum</name>
    <dbReference type="NCBI Taxonomy" id="301880"/>
    <lineage>
        <taxon>Eukaryota</taxon>
        <taxon>Viridiplantae</taxon>
        <taxon>Streptophyta</taxon>
        <taxon>Embryophyta</taxon>
        <taxon>Tracheophyta</taxon>
        <taxon>Spermatophyta</taxon>
        <taxon>Magnoliopsida</taxon>
        <taxon>eudicotyledons</taxon>
        <taxon>Gunneridae</taxon>
        <taxon>Pentapetalae</taxon>
        <taxon>asterids</taxon>
        <taxon>campanulids</taxon>
        <taxon>Asterales</taxon>
        <taxon>Asteraceae</taxon>
        <taxon>Asteroideae</taxon>
        <taxon>Anthemideae</taxon>
        <taxon>Anthemidinae</taxon>
        <taxon>Tanacetum</taxon>
    </lineage>
</organism>
<evidence type="ECO:0000313" key="1">
    <source>
        <dbReference type="EMBL" id="GJT05840.1"/>
    </source>
</evidence>
<dbReference type="PANTHER" id="PTHR33067:SF9">
    <property type="entry name" value="RNA-DIRECTED DNA POLYMERASE"/>
    <property type="match status" value="1"/>
</dbReference>
<dbReference type="Proteomes" id="UP001151760">
    <property type="component" value="Unassembled WGS sequence"/>
</dbReference>
<reference evidence="1" key="1">
    <citation type="journal article" date="2022" name="Int. J. Mol. Sci.">
        <title>Draft Genome of Tanacetum Coccineum: Genomic Comparison of Closely Related Tanacetum-Family Plants.</title>
        <authorList>
            <person name="Yamashiro T."/>
            <person name="Shiraishi A."/>
            <person name="Nakayama K."/>
            <person name="Satake H."/>
        </authorList>
    </citation>
    <scope>NUCLEOTIDE SEQUENCE</scope>
</reference>
<sequence>MSAIIIDKVPEKLEDPGKFLIPSEDVVVRVDGFTFLADFVVVNFEPDPRVPIILGRPFLRTAKALIDLYEEKLTLRSILKEGTCMERRFKDHSKNLFLMKWKKMSRSKNPTFPDVAVLLNTPLSDKVKSFGPEDNNDEIDDFLAIEVSFNFEEGYFDSEGDVTFLDSLLSDDDSHNLVSKVITNHEPLPLLTFQSQGNIHQTSVIESLPVFLPH</sequence>
<keyword evidence="1" id="KW-0695">RNA-directed DNA polymerase</keyword>
<dbReference type="PANTHER" id="PTHR33067">
    <property type="entry name" value="RNA-DIRECTED DNA POLYMERASE-RELATED"/>
    <property type="match status" value="1"/>
</dbReference>
<dbReference type="GO" id="GO:0003964">
    <property type="term" value="F:RNA-directed DNA polymerase activity"/>
    <property type="evidence" value="ECO:0007669"/>
    <property type="project" value="UniProtKB-KW"/>
</dbReference>
<dbReference type="Gene3D" id="2.40.70.10">
    <property type="entry name" value="Acid Proteases"/>
    <property type="match status" value="1"/>
</dbReference>
<dbReference type="EMBL" id="BQNB010012619">
    <property type="protein sequence ID" value="GJT05840.1"/>
    <property type="molecule type" value="Genomic_DNA"/>
</dbReference>
<proteinExistence type="predicted"/>
<keyword evidence="1" id="KW-0548">Nucleotidyltransferase</keyword>
<accession>A0ABQ5AT55</accession>
<keyword evidence="2" id="KW-1185">Reference proteome</keyword>
<reference evidence="1" key="2">
    <citation type="submission" date="2022-01" db="EMBL/GenBank/DDBJ databases">
        <authorList>
            <person name="Yamashiro T."/>
            <person name="Shiraishi A."/>
            <person name="Satake H."/>
            <person name="Nakayama K."/>
        </authorList>
    </citation>
    <scope>NUCLEOTIDE SEQUENCE</scope>
</reference>
<name>A0ABQ5AT55_9ASTR</name>
<dbReference type="InterPro" id="IPR021109">
    <property type="entry name" value="Peptidase_aspartic_dom_sf"/>
</dbReference>
<evidence type="ECO:0000313" key="2">
    <source>
        <dbReference type="Proteomes" id="UP001151760"/>
    </source>
</evidence>
<gene>
    <name evidence="1" type="ORF">Tco_0840302</name>
</gene>
<comment type="caution">
    <text evidence="1">The sequence shown here is derived from an EMBL/GenBank/DDBJ whole genome shotgun (WGS) entry which is preliminary data.</text>
</comment>